<organism evidence="1 2">
    <name type="scientific">Phytophthora infestans</name>
    <name type="common">Potato late blight agent</name>
    <name type="synonym">Botrytis infestans</name>
    <dbReference type="NCBI Taxonomy" id="4787"/>
    <lineage>
        <taxon>Eukaryota</taxon>
        <taxon>Sar</taxon>
        <taxon>Stramenopiles</taxon>
        <taxon>Oomycota</taxon>
        <taxon>Peronosporomycetes</taxon>
        <taxon>Peronosporales</taxon>
        <taxon>Peronosporaceae</taxon>
        <taxon>Phytophthora</taxon>
    </lineage>
</organism>
<reference evidence="1" key="1">
    <citation type="submission" date="2020-03" db="EMBL/GenBank/DDBJ databases">
        <title>Hybrid Assembly of Korean Phytophthora infestans isolates.</title>
        <authorList>
            <person name="Prokchorchik M."/>
            <person name="Lee Y."/>
            <person name="Seo J."/>
            <person name="Cho J.-H."/>
            <person name="Park Y.-E."/>
            <person name="Jang D.-C."/>
            <person name="Im J.-S."/>
            <person name="Choi J.-G."/>
            <person name="Park H.-J."/>
            <person name="Lee G.-B."/>
            <person name="Lee Y.-G."/>
            <person name="Hong S.-Y."/>
            <person name="Cho K."/>
            <person name="Sohn K.H."/>
        </authorList>
    </citation>
    <scope>NUCLEOTIDE SEQUENCE</scope>
    <source>
        <strain evidence="1">KR_2_A2</strain>
    </source>
</reference>
<dbReference type="Proteomes" id="UP000704712">
    <property type="component" value="Unassembled WGS sequence"/>
</dbReference>
<evidence type="ECO:0000313" key="1">
    <source>
        <dbReference type="EMBL" id="KAF4143251.1"/>
    </source>
</evidence>
<sequence length="229" mass="25840">IFCDGNLSHGTIKALVHVNLQSLGCQCLQKPAFKINSMGRTCVTGSGRRRKQYKRMLVAYGDKKCYLDYHDKAHNVKECIKHFCGVLPRKDHRAKEKLICKPSQVAQFGRRHICYSRKQKPKSCNESADAGIKVFPFRASEAKQVSPEYCSPADNFLASATWIKIFVRRHKLSLRTRTRQGQTTPQDAAVSARNLRALVLQIVVELNCTKILNAYVPKETTTSKGSKTI</sequence>
<comment type="caution">
    <text evidence="1">The sequence shown here is derived from an EMBL/GenBank/DDBJ whole genome shotgun (WGS) entry which is preliminary data.</text>
</comment>
<protein>
    <submittedName>
        <fullName evidence="1">Uncharacterized protein</fullName>
    </submittedName>
</protein>
<dbReference type="EMBL" id="JAACNO010001059">
    <property type="protein sequence ID" value="KAF4143251.1"/>
    <property type="molecule type" value="Genomic_DNA"/>
</dbReference>
<evidence type="ECO:0000313" key="2">
    <source>
        <dbReference type="Proteomes" id="UP000704712"/>
    </source>
</evidence>
<name>A0A8S9UR46_PHYIN</name>
<proteinExistence type="predicted"/>
<accession>A0A8S9UR46</accession>
<gene>
    <name evidence="1" type="ORF">GN958_ATG07612</name>
</gene>
<feature type="non-terminal residue" evidence="1">
    <location>
        <position position="229"/>
    </location>
</feature>
<dbReference type="AlphaFoldDB" id="A0A8S9UR46"/>